<dbReference type="HAMAP" id="MF_01113">
    <property type="entry name" value="DNApol_IV"/>
    <property type="match status" value="1"/>
</dbReference>
<sequence length="417" mass="46483">MVPVIMLADCQSFYASVEKAARPEYRNSPVIVAGDPARRSGIVLAACPVAKKFGITTAETLGQALAKCPDAVVIRPRMQTYIDVSLMITEIFESFTDLVEPFSIDEQFLDVTGSLSYFGSPEEIAKRIQVKVMMSTGVWIRVGISSTKILAKMATDIWAKKSETGIFTLPKSDIDSLLWPQPINKMFGVGSRMTAHFNRIGIATIGDIAKLPLVDFKRTMKLVMGKNSDIQAELYWQTANGIDPSAVTPGTHDHQQAVGHQMTLPHDYSQKEDIDVILLELSEEVCRRCRAKGYMGKVVSVGAQGADFDKPTGFFRQITIDDPTNITNEVFEAARKLFYIHWDEQPVRKLGVVVSKLSRDDEYQLSFFGNRERYRRLERATDQIKNRYGSTAILRASSLLGAAQAQERSAKIGGHYR</sequence>
<keyword evidence="5" id="KW-1185">Reference proteome</keyword>
<dbReference type="SUPFAM" id="SSF100879">
    <property type="entry name" value="Lesion bypass DNA polymerase (Y-family), little finger domain"/>
    <property type="match status" value="1"/>
</dbReference>
<feature type="domain" description="UmuC" evidence="3">
    <location>
        <begin position="5"/>
        <end position="190"/>
    </location>
</feature>
<feature type="binding site" evidence="2">
    <location>
        <position position="9"/>
    </location>
    <ligand>
        <name>Mg(2+)</name>
        <dbReference type="ChEBI" id="CHEBI:18420"/>
    </ligand>
</feature>
<dbReference type="InterPro" id="IPR050116">
    <property type="entry name" value="DNA_polymerase-Y"/>
</dbReference>
<comment type="catalytic activity">
    <reaction evidence="2">
        <text>DNA(n) + a 2'-deoxyribonucleoside 5'-triphosphate = DNA(n+1) + diphosphate</text>
        <dbReference type="Rhea" id="RHEA:22508"/>
        <dbReference type="Rhea" id="RHEA-COMP:17339"/>
        <dbReference type="Rhea" id="RHEA-COMP:17340"/>
        <dbReference type="ChEBI" id="CHEBI:33019"/>
        <dbReference type="ChEBI" id="CHEBI:61560"/>
        <dbReference type="ChEBI" id="CHEBI:173112"/>
        <dbReference type="EC" id="2.7.7.7"/>
    </reaction>
</comment>
<dbReference type="Gene3D" id="3.30.70.270">
    <property type="match status" value="1"/>
</dbReference>
<dbReference type="Proteomes" id="UP000240419">
    <property type="component" value="Unassembled WGS sequence"/>
</dbReference>
<accession>A0A2P7VBP2</accession>
<keyword evidence="2" id="KW-0235">DNA replication</keyword>
<dbReference type="PANTHER" id="PTHR11076:SF35">
    <property type="entry name" value="DNA REPAIR PROTEIN HOMOLOG YOBH"/>
    <property type="match status" value="1"/>
</dbReference>
<dbReference type="Pfam" id="PF11799">
    <property type="entry name" value="IMS_C"/>
    <property type="match status" value="1"/>
</dbReference>
<proteinExistence type="inferred from homology"/>
<keyword evidence="2" id="KW-0238">DNA-binding</keyword>
<dbReference type="EMBL" id="PXZM01000014">
    <property type="protein sequence ID" value="PSJ96647.1"/>
    <property type="molecule type" value="Genomic_DNA"/>
</dbReference>
<dbReference type="GO" id="GO:0005829">
    <property type="term" value="C:cytosol"/>
    <property type="evidence" value="ECO:0007669"/>
    <property type="project" value="TreeGrafter"/>
</dbReference>
<protein>
    <recommendedName>
        <fullName evidence="2">DNA polymerase IV</fullName>
        <shortName evidence="2">Pol IV</shortName>
        <ecNumber evidence="2">2.7.7.7</ecNumber>
    </recommendedName>
</protein>
<comment type="similarity">
    <text evidence="1 2">Belongs to the DNA polymerase type-Y family.</text>
</comment>
<evidence type="ECO:0000256" key="2">
    <source>
        <dbReference type="HAMAP-Rule" id="MF_01113"/>
    </source>
</evidence>
<dbReference type="InterPro" id="IPR017961">
    <property type="entry name" value="DNA_pol_Y-fam_little_finger"/>
</dbReference>
<name>A0A2P7VBP2_9BACL</name>
<dbReference type="GO" id="GO:0006281">
    <property type="term" value="P:DNA repair"/>
    <property type="evidence" value="ECO:0007669"/>
    <property type="project" value="UniProtKB-UniRule"/>
</dbReference>
<dbReference type="InterPro" id="IPR043128">
    <property type="entry name" value="Rev_trsase/Diguanyl_cyclase"/>
</dbReference>
<dbReference type="InterPro" id="IPR036775">
    <property type="entry name" value="DNA_pol_Y-fam_lit_finger_sf"/>
</dbReference>
<comment type="subunit">
    <text evidence="2">Monomer.</text>
</comment>
<dbReference type="GO" id="GO:0003684">
    <property type="term" value="F:damaged DNA binding"/>
    <property type="evidence" value="ECO:0007669"/>
    <property type="project" value="InterPro"/>
</dbReference>
<dbReference type="InterPro" id="IPR022880">
    <property type="entry name" value="DNApol_IV"/>
</dbReference>
<keyword evidence="2" id="KW-0227">DNA damage</keyword>
<feature type="active site" evidence="2">
    <location>
        <position position="106"/>
    </location>
</feature>
<organism evidence="4 5">
    <name type="scientific">Brevibacillus fortis</name>
    <dbReference type="NCBI Taxonomy" id="2126352"/>
    <lineage>
        <taxon>Bacteria</taxon>
        <taxon>Bacillati</taxon>
        <taxon>Bacillota</taxon>
        <taxon>Bacilli</taxon>
        <taxon>Bacillales</taxon>
        <taxon>Paenibacillaceae</taxon>
        <taxon>Brevibacillus</taxon>
    </lineage>
</organism>
<dbReference type="Gene3D" id="3.40.1170.60">
    <property type="match status" value="1"/>
</dbReference>
<keyword evidence="2 4" id="KW-0548">Nucleotidyltransferase</keyword>
<keyword evidence="2" id="KW-0963">Cytoplasm</keyword>
<feature type="site" description="Substrate discrimination" evidence="2">
    <location>
        <position position="14"/>
    </location>
</feature>
<keyword evidence="2" id="KW-0515">Mutator protein</keyword>
<comment type="caution">
    <text evidence="4">The sequence shown here is derived from an EMBL/GenBank/DDBJ whole genome shotgun (WGS) entry which is preliminary data.</text>
</comment>
<feature type="binding site" evidence="2">
    <location>
        <position position="105"/>
    </location>
    <ligand>
        <name>Mg(2+)</name>
        <dbReference type="ChEBI" id="CHEBI:18420"/>
    </ligand>
</feature>
<dbReference type="Gene3D" id="1.10.150.20">
    <property type="entry name" value="5' to 3' exonuclease, C-terminal subdomain"/>
    <property type="match status" value="1"/>
</dbReference>
<keyword evidence="2" id="KW-0460">Magnesium</keyword>
<dbReference type="SUPFAM" id="SSF56672">
    <property type="entry name" value="DNA/RNA polymerases"/>
    <property type="match status" value="1"/>
</dbReference>
<evidence type="ECO:0000313" key="5">
    <source>
        <dbReference type="Proteomes" id="UP000240419"/>
    </source>
</evidence>
<dbReference type="OrthoDB" id="9808813at2"/>
<reference evidence="4 5" key="1">
    <citation type="submission" date="2018-03" db="EMBL/GenBank/DDBJ databases">
        <title>Brevisbacillus phylogenomics.</title>
        <authorList>
            <person name="Dunlap C."/>
        </authorList>
    </citation>
    <scope>NUCLEOTIDE SEQUENCE [LARGE SCALE GENOMIC DNA]</scope>
    <source>
        <strain evidence="4 5">NRRL NRS-1210</strain>
    </source>
</reference>
<keyword evidence="2" id="KW-0234">DNA repair</keyword>
<comment type="function">
    <text evidence="2">Poorly processive, error-prone DNA polymerase involved in untargeted mutagenesis. Copies undamaged DNA at stalled replication forks, which arise in vivo from mismatched or misaligned primer ends. These misaligned primers can be extended by PolIV. Exhibits no 3'-5' exonuclease (proofreading) activity. May be involved in translesional synthesis, in conjunction with the beta clamp from PolIII.</text>
</comment>
<dbReference type="GO" id="GO:0009432">
    <property type="term" value="P:SOS response"/>
    <property type="evidence" value="ECO:0007669"/>
    <property type="project" value="TreeGrafter"/>
</dbReference>
<keyword evidence="2" id="KW-0479">Metal-binding</keyword>
<keyword evidence="2" id="KW-0239">DNA-directed DNA polymerase</keyword>
<comment type="subcellular location">
    <subcellularLocation>
        <location evidence="2">Cytoplasm</location>
    </subcellularLocation>
</comment>
<comment type="cofactor">
    <cofactor evidence="2">
        <name>Mg(2+)</name>
        <dbReference type="ChEBI" id="CHEBI:18420"/>
    </cofactor>
    <text evidence="2">Binds 2 magnesium ions per subunit.</text>
</comment>
<dbReference type="GO" id="GO:0003887">
    <property type="term" value="F:DNA-directed DNA polymerase activity"/>
    <property type="evidence" value="ECO:0007669"/>
    <property type="project" value="UniProtKB-UniRule"/>
</dbReference>
<dbReference type="InterPro" id="IPR001126">
    <property type="entry name" value="UmuC"/>
</dbReference>
<evidence type="ECO:0000259" key="3">
    <source>
        <dbReference type="PROSITE" id="PS50173"/>
    </source>
</evidence>
<dbReference type="CDD" id="cd03586">
    <property type="entry name" value="PolY_Pol_IV_kappa"/>
    <property type="match status" value="1"/>
</dbReference>
<dbReference type="GO" id="GO:0006261">
    <property type="term" value="P:DNA-templated DNA replication"/>
    <property type="evidence" value="ECO:0007669"/>
    <property type="project" value="UniProtKB-UniRule"/>
</dbReference>
<dbReference type="InterPro" id="IPR043502">
    <property type="entry name" value="DNA/RNA_pol_sf"/>
</dbReference>
<dbReference type="EC" id="2.7.7.7" evidence="2"/>
<evidence type="ECO:0000313" key="4">
    <source>
        <dbReference type="EMBL" id="PSJ96647.1"/>
    </source>
</evidence>
<dbReference type="PROSITE" id="PS50173">
    <property type="entry name" value="UMUC"/>
    <property type="match status" value="1"/>
</dbReference>
<evidence type="ECO:0000256" key="1">
    <source>
        <dbReference type="ARBA" id="ARBA00010945"/>
    </source>
</evidence>
<dbReference type="AlphaFoldDB" id="A0A2P7VBP2"/>
<dbReference type="GO" id="GO:0000287">
    <property type="term" value="F:magnesium ion binding"/>
    <property type="evidence" value="ECO:0007669"/>
    <property type="project" value="UniProtKB-UniRule"/>
</dbReference>
<keyword evidence="2 4" id="KW-0808">Transferase</keyword>
<dbReference type="Pfam" id="PF00817">
    <property type="entry name" value="IMS"/>
    <property type="match status" value="1"/>
</dbReference>
<dbReference type="NCBIfam" id="NF002848">
    <property type="entry name" value="PRK03103.1"/>
    <property type="match status" value="1"/>
</dbReference>
<dbReference type="GO" id="GO:0042276">
    <property type="term" value="P:error-prone translesion synthesis"/>
    <property type="evidence" value="ECO:0007669"/>
    <property type="project" value="TreeGrafter"/>
</dbReference>
<dbReference type="PANTHER" id="PTHR11076">
    <property type="entry name" value="DNA REPAIR POLYMERASE UMUC / TRANSFERASE FAMILY MEMBER"/>
    <property type="match status" value="1"/>
</dbReference>
<dbReference type="Gene3D" id="3.30.1490.100">
    <property type="entry name" value="DNA polymerase, Y-family, little finger domain"/>
    <property type="match status" value="1"/>
</dbReference>
<gene>
    <name evidence="4" type="primary">polYB</name>
    <name evidence="2" type="synonym">dinB</name>
    <name evidence="4" type="synonym">yqjW</name>
    <name evidence="4" type="ORF">C7R93_10710</name>
</gene>